<evidence type="ECO:0000313" key="2">
    <source>
        <dbReference type="Proteomes" id="UP000829196"/>
    </source>
</evidence>
<name>A0A8T3AAS2_DENNO</name>
<accession>A0A8T3AAS2</accession>
<gene>
    <name evidence="1" type="ORF">KFK09_027546</name>
</gene>
<sequence>MPACLCEALDLAFLSPLLQHIKSKCVALTSHAVPLVCSIATQSHSSPAFTSDGQPPLSRPALAQTPCSHSHELSLQARLTRSTVHSTSPAPLLTELLHDSQSSAILGLTACFCSCPAPRL</sequence>
<dbReference type="Proteomes" id="UP000829196">
    <property type="component" value="Unassembled WGS sequence"/>
</dbReference>
<reference evidence="1" key="1">
    <citation type="journal article" date="2022" name="Front. Genet.">
        <title>Chromosome-Scale Assembly of the Dendrobium nobile Genome Provides Insights Into the Molecular Mechanism of the Biosynthesis of the Medicinal Active Ingredient of Dendrobium.</title>
        <authorList>
            <person name="Xu Q."/>
            <person name="Niu S.-C."/>
            <person name="Li K.-L."/>
            <person name="Zheng P.-J."/>
            <person name="Zhang X.-J."/>
            <person name="Jia Y."/>
            <person name="Liu Y."/>
            <person name="Niu Y.-X."/>
            <person name="Yu L.-H."/>
            <person name="Chen D.-F."/>
            <person name="Zhang G.-Q."/>
        </authorList>
    </citation>
    <scope>NUCLEOTIDE SEQUENCE</scope>
    <source>
        <tissue evidence="1">Leaf</tissue>
    </source>
</reference>
<proteinExistence type="predicted"/>
<dbReference type="EMBL" id="JAGYWB010000018">
    <property type="protein sequence ID" value="KAI0493270.1"/>
    <property type="molecule type" value="Genomic_DNA"/>
</dbReference>
<dbReference type="AlphaFoldDB" id="A0A8T3AAS2"/>
<comment type="caution">
    <text evidence="1">The sequence shown here is derived from an EMBL/GenBank/DDBJ whole genome shotgun (WGS) entry which is preliminary data.</text>
</comment>
<keyword evidence="2" id="KW-1185">Reference proteome</keyword>
<organism evidence="1 2">
    <name type="scientific">Dendrobium nobile</name>
    <name type="common">Orchid</name>
    <dbReference type="NCBI Taxonomy" id="94219"/>
    <lineage>
        <taxon>Eukaryota</taxon>
        <taxon>Viridiplantae</taxon>
        <taxon>Streptophyta</taxon>
        <taxon>Embryophyta</taxon>
        <taxon>Tracheophyta</taxon>
        <taxon>Spermatophyta</taxon>
        <taxon>Magnoliopsida</taxon>
        <taxon>Liliopsida</taxon>
        <taxon>Asparagales</taxon>
        <taxon>Orchidaceae</taxon>
        <taxon>Epidendroideae</taxon>
        <taxon>Malaxideae</taxon>
        <taxon>Dendrobiinae</taxon>
        <taxon>Dendrobium</taxon>
    </lineage>
</organism>
<evidence type="ECO:0000313" key="1">
    <source>
        <dbReference type="EMBL" id="KAI0493270.1"/>
    </source>
</evidence>
<protein>
    <submittedName>
        <fullName evidence="1">Uncharacterized protein</fullName>
    </submittedName>
</protein>